<dbReference type="Pfam" id="PF00041">
    <property type="entry name" value="fn3"/>
    <property type="match status" value="1"/>
</dbReference>
<evidence type="ECO:0000259" key="2">
    <source>
        <dbReference type="PROSITE" id="PS50853"/>
    </source>
</evidence>
<proteinExistence type="predicted"/>
<feature type="signal peptide" evidence="1">
    <location>
        <begin position="1"/>
        <end position="20"/>
    </location>
</feature>
<dbReference type="InterPro" id="IPR036116">
    <property type="entry name" value="FN3_sf"/>
</dbReference>
<name>A0AAV2P7Q5_9HYME</name>
<dbReference type="SUPFAM" id="SSF49265">
    <property type="entry name" value="Fibronectin type III"/>
    <property type="match status" value="1"/>
</dbReference>
<keyword evidence="4" id="KW-1185">Reference proteome</keyword>
<evidence type="ECO:0000313" key="3">
    <source>
        <dbReference type="EMBL" id="CAL1688577.1"/>
    </source>
</evidence>
<feature type="chain" id="PRO_5043920760" description="Fibronectin type-III domain-containing protein" evidence="1">
    <location>
        <begin position="21"/>
        <end position="196"/>
    </location>
</feature>
<dbReference type="SMART" id="SM00060">
    <property type="entry name" value="FN3"/>
    <property type="match status" value="1"/>
</dbReference>
<gene>
    <name evidence="3" type="ORF">LPLAT_LOCUS13619</name>
</gene>
<sequence>MLRTLKILCILLKVLMPTRTAFVSKDLEDVEYLEDVEDVEYEHYITHNQDIPKFQFIDVRDYISSNIESVQNYSEIVTVKNEVALQEGTIPSLEGIPSEPTFPRAFVEFGNRLNKTDIFVTFRWNKPEFTNTTIQKYRVQYWFIENLKKIQTVDIIPANNMILQHKVYKLKPDTMYYFKVQAHNEVGTSIMLQHVG</sequence>
<dbReference type="Proteomes" id="UP001497644">
    <property type="component" value="Chromosome 8"/>
</dbReference>
<reference evidence="3" key="1">
    <citation type="submission" date="2024-04" db="EMBL/GenBank/DDBJ databases">
        <authorList>
            <consortium name="Molecular Ecology Group"/>
        </authorList>
    </citation>
    <scope>NUCLEOTIDE SEQUENCE</scope>
</reference>
<dbReference type="CDD" id="cd00063">
    <property type="entry name" value="FN3"/>
    <property type="match status" value="1"/>
</dbReference>
<dbReference type="AlphaFoldDB" id="A0AAV2P7Q5"/>
<accession>A0AAV2P7Q5</accession>
<dbReference type="PROSITE" id="PS50853">
    <property type="entry name" value="FN3"/>
    <property type="match status" value="1"/>
</dbReference>
<dbReference type="Gene3D" id="2.60.40.10">
    <property type="entry name" value="Immunoglobulins"/>
    <property type="match status" value="1"/>
</dbReference>
<dbReference type="EMBL" id="OZ034831">
    <property type="protein sequence ID" value="CAL1688577.1"/>
    <property type="molecule type" value="Genomic_DNA"/>
</dbReference>
<dbReference type="InterPro" id="IPR013783">
    <property type="entry name" value="Ig-like_fold"/>
</dbReference>
<keyword evidence="1" id="KW-0732">Signal</keyword>
<dbReference type="InterPro" id="IPR003961">
    <property type="entry name" value="FN3_dom"/>
</dbReference>
<evidence type="ECO:0000313" key="4">
    <source>
        <dbReference type="Proteomes" id="UP001497644"/>
    </source>
</evidence>
<organism evidence="3 4">
    <name type="scientific">Lasius platythorax</name>
    <dbReference type="NCBI Taxonomy" id="488582"/>
    <lineage>
        <taxon>Eukaryota</taxon>
        <taxon>Metazoa</taxon>
        <taxon>Ecdysozoa</taxon>
        <taxon>Arthropoda</taxon>
        <taxon>Hexapoda</taxon>
        <taxon>Insecta</taxon>
        <taxon>Pterygota</taxon>
        <taxon>Neoptera</taxon>
        <taxon>Endopterygota</taxon>
        <taxon>Hymenoptera</taxon>
        <taxon>Apocrita</taxon>
        <taxon>Aculeata</taxon>
        <taxon>Formicoidea</taxon>
        <taxon>Formicidae</taxon>
        <taxon>Formicinae</taxon>
        <taxon>Lasius</taxon>
        <taxon>Lasius</taxon>
    </lineage>
</organism>
<feature type="domain" description="Fibronectin type-III" evidence="2">
    <location>
        <begin position="99"/>
        <end position="196"/>
    </location>
</feature>
<evidence type="ECO:0000256" key="1">
    <source>
        <dbReference type="SAM" id="SignalP"/>
    </source>
</evidence>
<protein>
    <recommendedName>
        <fullName evidence="2">Fibronectin type-III domain-containing protein</fullName>
    </recommendedName>
</protein>